<organism evidence="1 2">
    <name type="scientific">Pseudomonas mucidolens</name>
    <dbReference type="NCBI Taxonomy" id="46679"/>
    <lineage>
        <taxon>Bacteria</taxon>
        <taxon>Pseudomonadati</taxon>
        <taxon>Pseudomonadota</taxon>
        <taxon>Gammaproteobacteria</taxon>
        <taxon>Pseudomonadales</taxon>
        <taxon>Pseudomonadaceae</taxon>
        <taxon>Pseudomonas</taxon>
    </lineage>
</organism>
<evidence type="ECO:0000313" key="2">
    <source>
        <dbReference type="Proteomes" id="UP000198600"/>
    </source>
</evidence>
<keyword evidence="2" id="KW-1185">Reference proteome</keyword>
<dbReference type="SUPFAM" id="SSF89372">
    <property type="entry name" value="Fucose-specific lectin"/>
    <property type="match status" value="1"/>
</dbReference>
<sequence>MFDLPEPKKTELPEELQKTELNWPYIDYVRDRAVASPAAAVEFNGVLEIFYVRQTENGNVLAHTQFIGSADKNRVITVADGPEFAGISGLRPAVLVYEHLLYCFYVRTDKAMCYSIYDGAKWTGPHRAPVDSMSGPGVAVEYDAWSFDLTLVFQEMSKCVLSIRHYNGSKWSSRDLDSNPTVPLGGVAVAAFEDMVYVALNDIMIGEGTYIMPMLYDVPQTEINLTYSAAGSPSLCASKGKLYCASAHKSTNACLISSYSDSVWSEPQAIHGLRLKGSPCLAEFKGSLYLLSVNTVGVDIFKCDQ</sequence>
<gene>
    <name evidence="1" type="ORF">SAMN05216202_5322</name>
</gene>
<evidence type="ECO:0000313" key="1">
    <source>
        <dbReference type="EMBL" id="SDV11668.1"/>
    </source>
</evidence>
<dbReference type="EMBL" id="LT629802">
    <property type="protein sequence ID" value="SDV11668.1"/>
    <property type="molecule type" value="Genomic_DNA"/>
</dbReference>
<dbReference type="AlphaFoldDB" id="A0A1H2P1W6"/>
<dbReference type="OrthoDB" id="3215821at2"/>
<proteinExistence type="predicted"/>
<name>A0A1H2P1W6_9PSED</name>
<dbReference type="Proteomes" id="UP000198600">
    <property type="component" value="Chromosome I"/>
</dbReference>
<dbReference type="RefSeq" id="WP_084379749.1">
    <property type="nucleotide sequence ID" value="NZ_LS483433.1"/>
</dbReference>
<accession>A0A1H2P1W6</accession>
<dbReference type="STRING" id="46679.SAMN05216202_5322"/>
<evidence type="ECO:0008006" key="3">
    <source>
        <dbReference type="Google" id="ProtNLM"/>
    </source>
</evidence>
<reference evidence="2" key="1">
    <citation type="submission" date="2016-10" db="EMBL/GenBank/DDBJ databases">
        <authorList>
            <person name="Varghese N."/>
            <person name="Submissions S."/>
        </authorList>
    </citation>
    <scope>NUCLEOTIDE SEQUENCE [LARGE SCALE GENOMIC DNA]</scope>
    <source>
        <strain evidence="2">LMG 2223</strain>
    </source>
</reference>
<protein>
    <recommendedName>
        <fullName evidence="3">Exo-alpha-sialidase</fullName>
    </recommendedName>
</protein>